<sequence length="171" mass="18464">MPRLLSALGLLTLSALLSACGTFNYNGYQTDIAAVRPADLAQSATQASLIYFSTAAEREAGLSVHRLLLVTHLDGRLLAGASTATPVRGFQALQVPAGKHSLQWCWLSKNAMGPGGERCGFKADNVEFKAGQRYLVSWNNAKAFEGQATFVRINSQIKNLDSGEVVFHHEQ</sequence>
<dbReference type="RefSeq" id="WP_271194493.1">
    <property type="nucleotide sequence ID" value="NZ_BSFN01000003.1"/>
</dbReference>
<evidence type="ECO:0008006" key="4">
    <source>
        <dbReference type="Google" id="ProtNLM"/>
    </source>
</evidence>
<reference evidence="2" key="1">
    <citation type="journal article" date="2014" name="Int. J. Syst. Evol. Microbiol.">
        <title>Complete genome sequence of Corynebacterium casei LMG S-19264T (=DSM 44701T), isolated from a smear-ripened cheese.</title>
        <authorList>
            <consortium name="US DOE Joint Genome Institute (JGI-PGF)"/>
            <person name="Walter F."/>
            <person name="Albersmeier A."/>
            <person name="Kalinowski J."/>
            <person name="Ruckert C."/>
        </authorList>
    </citation>
    <scope>NUCLEOTIDE SEQUENCE</scope>
    <source>
        <strain evidence="2">VKM B-2935</strain>
    </source>
</reference>
<dbReference type="EMBL" id="BSFN01000003">
    <property type="protein sequence ID" value="GLK88265.1"/>
    <property type="molecule type" value="Genomic_DNA"/>
</dbReference>
<reference evidence="2" key="2">
    <citation type="submission" date="2023-01" db="EMBL/GenBank/DDBJ databases">
        <authorList>
            <person name="Sun Q."/>
            <person name="Evtushenko L."/>
        </authorList>
    </citation>
    <scope>NUCLEOTIDE SEQUENCE</scope>
    <source>
        <strain evidence="2">VKM B-2935</strain>
    </source>
</reference>
<feature type="chain" id="PRO_5040843645" description="Lipoprotein" evidence="1">
    <location>
        <begin position="20"/>
        <end position="171"/>
    </location>
</feature>
<gene>
    <name evidence="2" type="ORF">GCM10017655_13270</name>
</gene>
<accession>A0A9W6K5V6</accession>
<dbReference type="Proteomes" id="UP001143328">
    <property type="component" value="Unassembled WGS sequence"/>
</dbReference>
<organism evidence="2 3">
    <name type="scientific">Pseudomonas turukhanskensis</name>
    <dbReference type="NCBI Taxonomy" id="1806536"/>
    <lineage>
        <taxon>Bacteria</taxon>
        <taxon>Pseudomonadati</taxon>
        <taxon>Pseudomonadota</taxon>
        <taxon>Gammaproteobacteria</taxon>
        <taxon>Pseudomonadales</taxon>
        <taxon>Pseudomonadaceae</taxon>
        <taxon>Pseudomonas</taxon>
    </lineage>
</organism>
<keyword evidence="1" id="KW-0732">Signal</keyword>
<dbReference type="PROSITE" id="PS51257">
    <property type="entry name" value="PROKAR_LIPOPROTEIN"/>
    <property type="match status" value="1"/>
</dbReference>
<evidence type="ECO:0000313" key="3">
    <source>
        <dbReference type="Proteomes" id="UP001143328"/>
    </source>
</evidence>
<dbReference type="AlphaFoldDB" id="A0A9W6K5V6"/>
<comment type="caution">
    <text evidence="2">The sequence shown here is derived from an EMBL/GenBank/DDBJ whole genome shotgun (WGS) entry which is preliminary data.</text>
</comment>
<evidence type="ECO:0000256" key="1">
    <source>
        <dbReference type="SAM" id="SignalP"/>
    </source>
</evidence>
<evidence type="ECO:0000313" key="2">
    <source>
        <dbReference type="EMBL" id="GLK88265.1"/>
    </source>
</evidence>
<name>A0A9W6K5V6_9PSED</name>
<keyword evidence="3" id="KW-1185">Reference proteome</keyword>
<proteinExistence type="predicted"/>
<protein>
    <recommendedName>
        <fullName evidence="4">Lipoprotein</fullName>
    </recommendedName>
</protein>
<feature type="signal peptide" evidence="1">
    <location>
        <begin position="1"/>
        <end position="19"/>
    </location>
</feature>